<name>A0A8H5B7U1_9AGAR</name>
<keyword evidence="3" id="KW-0732">Signal</keyword>
<evidence type="ECO:0000256" key="3">
    <source>
        <dbReference type="ARBA" id="ARBA00022729"/>
    </source>
</evidence>
<proteinExistence type="predicted"/>
<keyword evidence="5" id="KW-0472">Membrane</keyword>
<protein>
    <recommendedName>
        <fullName evidence="7">WSC domain-containing protein</fullName>
    </recommendedName>
</protein>
<evidence type="ECO:0000313" key="8">
    <source>
        <dbReference type="EMBL" id="KAF5318168.1"/>
    </source>
</evidence>
<accession>A0A8H5B7U1</accession>
<dbReference type="Pfam" id="PF01822">
    <property type="entry name" value="WSC"/>
    <property type="match status" value="1"/>
</dbReference>
<dbReference type="InterPro" id="IPR051836">
    <property type="entry name" value="Kremen_rcpt"/>
</dbReference>
<dbReference type="SMART" id="SM00321">
    <property type="entry name" value="WSC"/>
    <property type="match status" value="1"/>
</dbReference>
<sequence>MACSGNANETCGGPVRLNVFQSSQAAPIIVQTVNNTASGKGLWTYQGCFTDSVTARTLGNGVNIPSGVTAESCTAACQAAGGFTNAGLENGHECWCDNAVHAPTQRVGDADCRMVCSATHAEFCGNQNRVAVYQFSSNGTAPGPAACLQTSLSNFTLRAQFKNPPTTGSSTVPLKIVVVEIVKNVLWTILSACPNCCSEWPSLSMSNNIVSPHSIVQATQQMASTATNDGESPNFVASIPAFPGSQSYCTMTDHAAPNGSPALLAFNNKPDAFSLCTNTSANGRLDVVFSPVTGHPHYTLDTCQPINIQVIT</sequence>
<keyword evidence="9" id="KW-1185">Reference proteome</keyword>
<keyword evidence="2" id="KW-0812">Transmembrane</keyword>
<feature type="domain" description="WSC" evidence="7">
    <location>
        <begin position="42"/>
        <end position="136"/>
    </location>
</feature>
<dbReference type="Proteomes" id="UP000567179">
    <property type="component" value="Unassembled WGS sequence"/>
</dbReference>
<evidence type="ECO:0000313" key="9">
    <source>
        <dbReference type="Proteomes" id="UP000567179"/>
    </source>
</evidence>
<evidence type="ECO:0000259" key="7">
    <source>
        <dbReference type="PROSITE" id="PS51212"/>
    </source>
</evidence>
<dbReference type="OrthoDB" id="5985073at2759"/>
<evidence type="ECO:0000256" key="4">
    <source>
        <dbReference type="ARBA" id="ARBA00022989"/>
    </source>
</evidence>
<keyword evidence="4" id="KW-1133">Transmembrane helix</keyword>
<evidence type="ECO:0000256" key="2">
    <source>
        <dbReference type="ARBA" id="ARBA00022692"/>
    </source>
</evidence>
<dbReference type="PANTHER" id="PTHR24269:SF16">
    <property type="entry name" value="PROTEIN SLG1"/>
    <property type="match status" value="1"/>
</dbReference>
<evidence type="ECO:0000256" key="1">
    <source>
        <dbReference type="ARBA" id="ARBA00004167"/>
    </source>
</evidence>
<comment type="caution">
    <text evidence="8">The sequence shown here is derived from an EMBL/GenBank/DDBJ whole genome shotgun (WGS) entry which is preliminary data.</text>
</comment>
<keyword evidence="6" id="KW-0325">Glycoprotein</keyword>
<dbReference type="GO" id="GO:0005886">
    <property type="term" value="C:plasma membrane"/>
    <property type="evidence" value="ECO:0007669"/>
    <property type="project" value="TreeGrafter"/>
</dbReference>
<dbReference type="InterPro" id="IPR002889">
    <property type="entry name" value="WSC_carb-bd"/>
</dbReference>
<evidence type="ECO:0000256" key="5">
    <source>
        <dbReference type="ARBA" id="ARBA00023136"/>
    </source>
</evidence>
<evidence type="ECO:0000256" key="6">
    <source>
        <dbReference type="ARBA" id="ARBA00023180"/>
    </source>
</evidence>
<dbReference type="PANTHER" id="PTHR24269">
    <property type="entry name" value="KREMEN PROTEIN"/>
    <property type="match status" value="1"/>
</dbReference>
<dbReference type="PROSITE" id="PS51212">
    <property type="entry name" value="WSC"/>
    <property type="match status" value="1"/>
</dbReference>
<dbReference type="AlphaFoldDB" id="A0A8H5B7U1"/>
<organism evidence="8 9">
    <name type="scientific">Psilocybe cf. subviscida</name>
    <dbReference type="NCBI Taxonomy" id="2480587"/>
    <lineage>
        <taxon>Eukaryota</taxon>
        <taxon>Fungi</taxon>
        <taxon>Dikarya</taxon>
        <taxon>Basidiomycota</taxon>
        <taxon>Agaricomycotina</taxon>
        <taxon>Agaricomycetes</taxon>
        <taxon>Agaricomycetidae</taxon>
        <taxon>Agaricales</taxon>
        <taxon>Agaricineae</taxon>
        <taxon>Strophariaceae</taxon>
        <taxon>Psilocybe</taxon>
    </lineage>
</organism>
<comment type="subcellular location">
    <subcellularLocation>
        <location evidence="1">Membrane</location>
        <topology evidence="1">Single-pass membrane protein</topology>
    </subcellularLocation>
</comment>
<reference evidence="8 9" key="1">
    <citation type="journal article" date="2020" name="ISME J.">
        <title>Uncovering the hidden diversity of litter-decomposition mechanisms in mushroom-forming fungi.</title>
        <authorList>
            <person name="Floudas D."/>
            <person name="Bentzer J."/>
            <person name="Ahren D."/>
            <person name="Johansson T."/>
            <person name="Persson P."/>
            <person name="Tunlid A."/>
        </authorList>
    </citation>
    <scope>NUCLEOTIDE SEQUENCE [LARGE SCALE GENOMIC DNA]</scope>
    <source>
        <strain evidence="8 9">CBS 101986</strain>
    </source>
</reference>
<gene>
    <name evidence="8" type="ORF">D9619_012137</name>
</gene>
<dbReference type="EMBL" id="JAACJJ010000031">
    <property type="protein sequence ID" value="KAF5318168.1"/>
    <property type="molecule type" value="Genomic_DNA"/>
</dbReference>